<evidence type="ECO:0000256" key="2">
    <source>
        <dbReference type="ARBA" id="ARBA00023125"/>
    </source>
</evidence>
<keyword evidence="6" id="KW-1185">Reference proteome</keyword>
<dbReference type="InterPro" id="IPR036388">
    <property type="entry name" value="WH-like_DNA-bd_sf"/>
</dbReference>
<sequence>MGNTRLAAEPDVLWEVLLSLHALQKRPGTREFGLWRDRTRGRLLGGTADLTRMLCELAPPVGYSADFLTPTAGISCLDEALDILLATTRTRLRADLGDLAPRRAPAPWLGALAAGDVAVLRTLGEAVRSYHRTALAPYWRAVHAQLEADRATRLHALATGGVTRLLTQLHPQARWRPPVLELPYPVDQDLFLNGRGLVLLPSFFCFGVPITLKNPDTAPVLVYPAVRSRGWAGGGTAQDEAGPGPLAALLGRTRATVMHLLVHASTTGELARRADISAASASQHATVLRQAGLVSTHRQGNTVRHTLSPLGAELLSSPRRPR</sequence>
<evidence type="ECO:0000256" key="1">
    <source>
        <dbReference type="ARBA" id="ARBA00023015"/>
    </source>
</evidence>
<dbReference type="EMBL" id="CP080647">
    <property type="protein sequence ID" value="QYX83098.1"/>
    <property type="molecule type" value="Genomic_DNA"/>
</dbReference>
<dbReference type="InterPro" id="IPR036390">
    <property type="entry name" value="WH_DNA-bd_sf"/>
</dbReference>
<proteinExistence type="predicted"/>
<name>A0ABX8Y5G7_9ACTN</name>
<dbReference type="PANTHER" id="PTHR43132:SF8">
    <property type="entry name" value="HTH-TYPE TRANSCRIPTIONAL REGULATOR KMTR"/>
    <property type="match status" value="1"/>
</dbReference>
<dbReference type="Gene3D" id="1.10.10.10">
    <property type="entry name" value="Winged helix-like DNA-binding domain superfamily/Winged helix DNA-binding domain"/>
    <property type="match status" value="1"/>
</dbReference>
<accession>A0ABX8Y5G7</accession>
<feature type="domain" description="HTH arsR-type" evidence="4">
    <location>
        <begin position="244"/>
        <end position="316"/>
    </location>
</feature>
<dbReference type="InterPro" id="IPR051011">
    <property type="entry name" value="Metal_resp_trans_reg"/>
</dbReference>
<protein>
    <submittedName>
        <fullName evidence="5">Winged helix-turn-helix domain-containing protein</fullName>
    </submittedName>
</protein>
<keyword evidence="2" id="KW-0238">DNA-binding</keyword>
<keyword evidence="3" id="KW-0804">Transcription</keyword>
<evidence type="ECO:0000313" key="6">
    <source>
        <dbReference type="Proteomes" id="UP000827138"/>
    </source>
</evidence>
<gene>
    <name evidence="5" type="ORF">K1J60_21155</name>
</gene>
<reference evidence="5 6" key="1">
    <citation type="submission" date="2021-08" db="EMBL/GenBank/DDBJ databases">
        <authorList>
            <person name="Ping M."/>
        </authorList>
    </citation>
    <scope>NUCLEOTIDE SEQUENCE [LARGE SCALE GENOMIC DNA]</scope>
    <source>
        <strain evidence="5 6">MG28</strain>
    </source>
</reference>
<dbReference type="CDD" id="cd00090">
    <property type="entry name" value="HTH_ARSR"/>
    <property type="match status" value="1"/>
</dbReference>
<organism evidence="5 6">
    <name type="scientific">Streptomyces akebiae</name>
    <dbReference type="NCBI Taxonomy" id="2865673"/>
    <lineage>
        <taxon>Bacteria</taxon>
        <taxon>Bacillati</taxon>
        <taxon>Actinomycetota</taxon>
        <taxon>Actinomycetes</taxon>
        <taxon>Kitasatosporales</taxon>
        <taxon>Streptomycetaceae</taxon>
        <taxon>Streptomyces</taxon>
    </lineage>
</organism>
<dbReference type="InterPro" id="IPR011991">
    <property type="entry name" value="ArsR-like_HTH"/>
</dbReference>
<dbReference type="InterPro" id="IPR001845">
    <property type="entry name" value="HTH_ArsR_DNA-bd_dom"/>
</dbReference>
<dbReference type="SMART" id="SM00418">
    <property type="entry name" value="HTH_ARSR"/>
    <property type="match status" value="1"/>
</dbReference>
<evidence type="ECO:0000259" key="4">
    <source>
        <dbReference type="SMART" id="SM00418"/>
    </source>
</evidence>
<dbReference type="PRINTS" id="PR00778">
    <property type="entry name" value="HTHARSR"/>
</dbReference>
<keyword evidence="1" id="KW-0805">Transcription regulation</keyword>
<evidence type="ECO:0000256" key="3">
    <source>
        <dbReference type="ARBA" id="ARBA00023163"/>
    </source>
</evidence>
<dbReference type="Proteomes" id="UP000827138">
    <property type="component" value="Chromosome"/>
</dbReference>
<dbReference type="PANTHER" id="PTHR43132">
    <property type="entry name" value="ARSENICAL RESISTANCE OPERON REPRESSOR ARSR-RELATED"/>
    <property type="match status" value="1"/>
</dbReference>
<dbReference type="SUPFAM" id="SSF46785">
    <property type="entry name" value="Winged helix' DNA-binding domain"/>
    <property type="match status" value="1"/>
</dbReference>
<evidence type="ECO:0000313" key="5">
    <source>
        <dbReference type="EMBL" id="QYX83098.1"/>
    </source>
</evidence>